<feature type="compositionally biased region" description="Pro residues" evidence="1">
    <location>
        <begin position="41"/>
        <end position="54"/>
    </location>
</feature>
<keyword evidence="4" id="KW-1185">Reference proteome</keyword>
<dbReference type="OrthoDB" id="10401232at2759"/>
<name>I0YQY3_COCSC</name>
<keyword evidence="2" id="KW-0472">Membrane</keyword>
<accession>I0YQY3</accession>
<dbReference type="RefSeq" id="XP_005645346.1">
    <property type="nucleotide sequence ID" value="XM_005645289.1"/>
</dbReference>
<sequence>MRTPKLFCQRTLCPNLQVTSVRRYQRAVRCQYELERITRRAPPPPPPPPPPPAGPSNADRRLLLAGAAALVVGIGAATVLVSEEKGAAGDRKKDSDPWLEPMLEARRANVMERDGTVLVRKANGDWLFLRKSQSNPKAFVLEGEYGDKYLLQLDTKVSALSMDVLRTFFSRHEQWEPKLIPYRN</sequence>
<dbReference type="EMBL" id="AGSI01000014">
    <property type="protein sequence ID" value="EIE20802.1"/>
    <property type="molecule type" value="Genomic_DNA"/>
</dbReference>
<keyword evidence="2" id="KW-1133">Transmembrane helix</keyword>
<keyword evidence="2" id="KW-0812">Transmembrane</keyword>
<dbReference type="SUPFAM" id="SSF101447">
    <property type="entry name" value="Formin homology 2 domain (FH2 domain)"/>
    <property type="match status" value="1"/>
</dbReference>
<evidence type="ECO:0000256" key="2">
    <source>
        <dbReference type="SAM" id="Phobius"/>
    </source>
</evidence>
<evidence type="ECO:0000313" key="3">
    <source>
        <dbReference type="EMBL" id="EIE20802.1"/>
    </source>
</evidence>
<dbReference type="GeneID" id="17038781"/>
<evidence type="ECO:0000256" key="1">
    <source>
        <dbReference type="SAM" id="MobiDB-lite"/>
    </source>
</evidence>
<gene>
    <name evidence="3" type="ORF">COCSUDRAFT_67240</name>
</gene>
<dbReference type="Proteomes" id="UP000007264">
    <property type="component" value="Unassembled WGS sequence"/>
</dbReference>
<feature type="region of interest" description="Disordered" evidence="1">
    <location>
        <begin position="35"/>
        <end position="59"/>
    </location>
</feature>
<comment type="caution">
    <text evidence="3">The sequence shown here is derived from an EMBL/GenBank/DDBJ whole genome shotgun (WGS) entry which is preliminary data.</text>
</comment>
<feature type="transmembrane region" description="Helical" evidence="2">
    <location>
        <begin position="62"/>
        <end position="82"/>
    </location>
</feature>
<protein>
    <submittedName>
        <fullName evidence="3">Uncharacterized protein</fullName>
    </submittedName>
</protein>
<evidence type="ECO:0000313" key="4">
    <source>
        <dbReference type="Proteomes" id="UP000007264"/>
    </source>
</evidence>
<dbReference type="AlphaFoldDB" id="I0YQY3"/>
<reference evidence="3 4" key="1">
    <citation type="journal article" date="2012" name="Genome Biol.">
        <title>The genome of the polar eukaryotic microalga coccomyxa subellipsoidea reveals traits of cold adaptation.</title>
        <authorList>
            <person name="Blanc G."/>
            <person name="Agarkova I."/>
            <person name="Grimwood J."/>
            <person name="Kuo A."/>
            <person name="Brueggeman A."/>
            <person name="Dunigan D."/>
            <person name="Gurnon J."/>
            <person name="Ladunga I."/>
            <person name="Lindquist E."/>
            <person name="Lucas S."/>
            <person name="Pangilinan J."/>
            <person name="Proschold T."/>
            <person name="Salamov A."/>
            <person name="Schmutz J."/>
            <person name="Weeks D."/>
            <person name="Yamada T."/>
            <person name="Claverie J.M."/>
            <person name="Grigoriev I."/>
            <person name="Van Etten J."/>
            <person name="Lomsadze A."/>
            <person name="Borodovsky M."/>
        </authorList>
    </citation>
    <scope>NUCLEOTIDE SEQUENCE [LARGE SCALE GENOMIC DNA]</scope>
    <source>
        <strain evidence="3 4">C-169</strain>
    </source>
</reference>
<dbReference type="KEGG" id="csl:COCSUDRAFT_67240"/>
<organism evidence="3 4">
    <name type="scientific">Coccomyxa subellipsoidea (strain C-169)</name>
    <name type="common">Green microalga</name>
    <dbReference type="NCBI Taxonomy" id="574566"/>
    <lineage>
        <taxon>Eukaryota</taxon>
        <taxon>Viridiplantae</taxon>
        <taxon>Chlorophyta</taxon>
        <taxon>core chlorophytes</taxon>
        <taxon>Trebouxiophyceae</taxon>
        <taxon>Trebouxiophyceae incertae sedis</taxon>
        <taxon>Coccomyxaceae</taxon>
        <taxon>Coccomyxa</taxon>
        <taxon>Coccomyxa subellipsoidea</taxon>
    </lineage>
</organism>
<proteinExistence type="predicted"/>